<dbReference type="STRING" id="349095.SAMN05660299_01458"/>
<dbReference type="RefSeq" id="WP_091649953.1">
    <property type="nucleotide sequence ID" value="NZ_FNHQ01000012.1"/>
</dbReference>
<sequence>MVFFYILEHTMVPIFLLVLIGFYLDKKFSLDVKTLSKLLFYLIIPSFVFTNLYKTDFPATSAIIISCIFFLMFIGFLVATFISKMRHYDACMLESCRNALMFNNSGNLGVALVILVFSHDPFVVNGQTPYLAEAMVVQILIFVIQNITLNTIGLYQAGRGRLSARDTLGVVFRMPIIYVFTAALVARFSGWDATQFFFWPIMEMSGAALLPVAMISIGIQLHRTTIKWLDHEVWLTSIVKLMLFPFLGLATIYAANLIIPGSFSPVASIVFLIYCSVPVAVNTAMYAIEFNNCPEYATQVVMNTTALSAFTMTFFIFLGHLLFI</sequence>
<dbReference type="Pfam" id="PF03547">
    <property type="entry name" value="Mem_trans"/>
    <property type="match status" value="2"/>
</dbReference>
<evidence type="ECO:0000256" key="5">
    <source>
        <dbReference type="ARBA" id="ARBA00022989"/>
    </source>
</evidence>
<evidence type="ECO:0000256" key="4">
    <source>
        <dbReference type="ARBA" id="ARBA00022692"/>
    </source>
</evidence>
<protein>
    <recommendedName>
        <fullName evidence="10">Transporter</fullName>
    </recommendedName>
</protein>
<feature type="transmembrane region" description="Helical" evidence="7">
    <location>
        <begin position="130"/>
        <end position="149"/>
    </location>
</feature>
<dbReference type="AlphaFoldDB" id="A0A1G9VN80"/>
<dbReference type="EMBL" id="FNHQ01000012">
    <property type="protein sequence ID" value="SDM73546.1"/>
    <property type="molecule type" value="Genomic_DNA"/>
</dbReference>
<keyword evidence="9" id="KW-1185">Reference proteome</keyword>
<feature type="transmembrane region" description="Helical" evidence="7">
    <location>
        <begin position="266"/>
        <end position="288"/>
    </location>
</feature>
<feature type="transmembrane region" description="Helical" evidence="7">
    <location>
        <begin position="100"/>
        <end position="118"/>
    </location>
</feature>
<feature type="transmembrane region" description="Helical" evidence="7">
    <location>
        <begin position="59"/>
        <end position="79"/>
    </location>
</feature>
<feature type="transmembrane region" description="Helical" evidence="7">
    <location>
        <begin position="6"/>
        <end position="24"/>
    </location>
</feature>
<keyword evidence="6 7" id="KW-0472">Membrane</keyword>
<evidence type="ECO:0008006" key="10">
    <source>
        <dbReference type="Google" id="ProtNLM"/>
    </source>
</evidence>
<dbReference type="Proteomes" id="UP000199309">
    <property type="component" value="Unassembled WGS sequence"/>
</dbReference>
<name>A0A1G9VN80_9FIRM</name>
<keyword evidence="3" id="KW-1003">Cell membrane</keyword>
<evidence type="ECO:0000256" key="3">
    <source>
        <dbReference type="ARBA" id="ARBA00022475"/>
    </source>
</evidence>
<dbReference type="PANTHER" id="PTHR36838">
    <property type="entry name" value="AUXIN EFFLUX CARRIER FAMILY PROTEIN"/>
    <property type="match status" value="1"/>
</dbReference>
<feature type="transmembrane region" description="Helical" evidence="7">
    <location>
        <begin position="170"/>
        <end position="190"/>
    </location>
</feature>
<evidence type="ECO:0000256" key="2">
    <source>
        <dbReference type="ARBA" id="ARBA00022448"/>
    </source>
</evidence>
<feature type="transmembrane region" description="Helical" evidence="7">
    <location>
        <begin position="300"/>
        <end position="323"/>
    </location>
</feature>
<keyword evidence="5 7" id="KW-1133">Transmembrane helix</keyword>
<dbReference type="GO" id="GO:0055085">
    <property type="term" value="P:transmembrane transport"/>
    <property type="evidence" value="ECO:0007669"/>
    <property type="project" value="InterPro"/>
</dbReference>
<accession>A0A1G9VN80</accession>
<evidence type="ECO:0000256" key="7">
    <source>
        <dbReference type="SAM" id="Phobius"/>
    </source>
</evidence>
<proteinExistence type="predicted"/>
<feature type="transmembrane region" description="Helical" evidence="7">
    <location>
        <begin position="233"/>
        <end position="254"/>
    </location>
</feature>
<organism evidence="8 9">
    <name type="scientific">Megasphaera paucivorans</name>
    <dbReference type="NCBI Taxonomy" id="349095"/>
    <lineage>
        <taxon>Bacteria</taxon>
        <taxon>Bacillati</taxon>
        <taxon>Bacillota</taxon>
        <taxon>Negativicutes</taxon>
        <taxon>Veillonellales</taxon>
        <taxon>Veillonellaceae</taxon>
        <taxon>Megasphaera</taxon>
    </lineage>
</organism>
<comment type="subcellular location">
    <subcellularLocation>
        <location evidence="1">Membrane</location>
        <topology evidence="1">Multi-pass membrane protein</topology>
    </subcellularLocation>
</comment>
<dbReference type="InterPro" id="IPR004776">
    <property type="entry name" value="Mem_transp_PIN-like"/>
</dbReference>
<reference evidence="8 9" key="1">
    <citation type="submission" date="2016-10" db="EMBL/GenBank/DDBJ databases">
        <authorList>
            <person name="de Groot N.N."/>
        </authorList>
    </citation>
    <scope>NUCLEOTIDE SEQUENCE [LARGE SCALE GENOMIC DNA]</scope>
    <source>
        <strain evidence="8 9">DSM 16981</strain>
    </source>
</reference>
<dbReference type="PANTHER" id="PTHR36838:SF1">
    <property type="entry name" value="SLR1864 PROTEIN"/>
    <property type="match status" value="1"/>
</dbReference>
<evidence type="ECO:0000313" key="9">
    <source>
        <dbReference type="Proteomes" id="UP000199309"/>
    </source>
</evidence>
<dbReference type="OrthoDB" id="527159at2"/>
<keyword evidence="4 7" id="KW-0812">Transmembrane</keyword>
<keyword evidence="2" id="KW-0813">Transport</keyword>
<gene>
    <name evidence="8" type="ORF">SAMN05660299_01458</name>
</gene>
<feature type="transmembrane region" description="Helical" evidence="7">
    <location>
        <begin position="196"/>
        <end position="221"/>
    </location>
</feature>
<evidence type="ECO:0000256" key="6">
    <source>
        <dbReference type="ARBA" id="ARBA00023136"/>
    </source>
</evidence>
<dbReference type="GO" id="GO:0016020">
    <property type="term" value="C:membrane"/>
    <property type="evidence" value="ECO:0007669"/>
    <property type="project" value="UniProtKB-SubCell"/>
</dbReference>
<evidence type="ECO:0000256" key="1">
    <source>
        <dbReference type="ARBA" id="ARBA00004141"/>
    </source>
</evidence>
<evidence type="ECO:0000313" key="8">
    <source>
        <dbReference type="EMBL" id="SDM73546.1"/>
    </source>
</evidence>